<dbReference type="Gene3D" id="3.40.50.300">
    <property type="entry name" value="P-loop containing nucleotide triphosphate hydrolases"/>
    <property type="match status" value="1"/>
</dbReference>
<dbReference type="CDD" id="cd00093">
    <property type="entry name" value="HTH_XRE"/>
    <property type="match status" value="1"/>
</dbReference>
<dbReference type="SUPFAM" id="SSF52540">
    <property type="entry name" value="P-loop containing nucleoside triphosphate hydrolases"/>
    <property type="match status" value="1"/>
</dbReference>
<dbReference type="InterPro" id="IPR027417">
    <property type="entry name" value="P-loop_NTPase"/>
</dbReference>
<evidence type="ECO:0000313" key="2">
    <source>
        <dbReference type="EMBL" id="AIS85494.1"/>
    </source>
</evidence>
<name>A0A097CS68_9ACTN</name>
<feature type="domain" description="HTH cro/C1-type" evidence="1">
    <location>
        <begin position="22"/>
        <end position="70"/>
    </location>
</feature>
<dbReference type="SMART" id="SM00530">
    <property type="entry name" value="HTH_XRE"/>
    <property type="match status" value="1"/>
</dbReference>
<sequence length="442" mass="47715">MGHQMSIDLPTGDTVPLFGLLVRQHRMRIGLTQRELADLSTVSVRAIRDLEQGRARRPRQDTVRLIADGLRLGARARADLESAAGEGRTSWAVKAGYEADPPAPPFAIDVQLGREPETAVIVDELATGAERLVTVVGIDGVGRTRLAIEVATRMHAADRTPVLWCPVTGPTSGDRLSTLVRAAADQLLGDSTHPADGTDAIAALVEIVADRPPLLVLDGVREVAHPGRLVQLLRDCPGLRILATAAFPLGVPGERHFLLNPLAVADEGEPFDAHAPAVRIFMERARRYRPDVDPDARETALIAEICRRLDGIPQAIHAAASWLVVYDIATLHHCLHDGPSGLLHHLAGPDGGTSLRDALERRLTTLPTAERDLLDALCGQGETFDLAEVMALTGRSLPDSGRAVRALVLRGLVRPWYTGGQSRFRILHLVRAAQLCALDVRV</sequence>
<dbReference type="PANTHER" id="PTHR47691:SF3">
    <property type="entry name" value="HTH-TYPE TRANSCRIPTIONAL REGULATOR RV0890C-RELATED"/>
    <property type="match status" value="1"/>
</dbReference>
<dbReference type="GO" id="GO:0003677">
    <property type="term" value="F:DNA binding"/>
    <property type="evidence" value="ECO:0007669"/>
    <property type="project" value="InterPro"/>
</dbReference>
<dbReference type="PANTHER" id="PTHR47691">
    <property type="entry name" value="REGULATOR-RELATED"/>
    <property type="match status" value="1"/>
</dbReference>
<organism evidence="2">
    <name type="scientific">Verrucosispora sp. MS100047</name>
    <dbReference type="NCBI Taxonomy" id="1410949"/>
    <lineage>
        <taxon>Bacteria</taxon>
        <taxon>Bacillati</taxon>
        <taxon>Actinomycetota</taxon>
        <taxon>Actinomycetes</taxon>
        <taxon>Micromonosporales</taxon>
        <taxon>Micromonosporaceae</taxon>
        <taxon>Micromonospora</taxon>
    </lineage>
</organism>
<gene>
    <name evidence="2" type="ORF">VASRM7_255</name>
</gene>
<dbReference type="InterPro" id="IPR001387">
    <property type="entry name" value="Cro/C1-type_HTH"/>
</dbReference>
<evidence type="ECO:0000259" key="1">
    <source>
        <dbReference type="PROSITE" id="PS50943"/>
    </source>
</evidence>
<dbReference type="AlphaFoldDB" id="A0A097CS68"/>
<dbReference type="Pfam" id="PF13560">
    <property type="entry name" value="HTH_31"/>
    <property type="match status" value="1"/>
</dbReference>
<dbReference type="SUPFAM" id="SSF47413">
    <property type="entry name" value="lambda repressor-like DNA-binding domains"/>
    <property type="match status" value="1"/>
</dbReference>
<reference evidence="2" key="1">
    <citation type="journal article" date="2016" name="Appl. Microbiol. Biotechnol.">
        <title>Anti-MRSA and anti-TB metabolites from marine-derived Verrucosispora sp. MS100047.</title>
        <authorList>
            <person name="Huang P."/>
            <person name="Xie F."/>
            <person name="Ren B."/>
            <person name="Wang Q."/>
            <person name="Wang J."/>
            <person name="Wang Q."/>
            <person name="Abdel-Mageed W.M."/>
            <person name="Liu M."/>
            <person name="Han J."/>
            <person name="Oyeleye A."/>
            <person name="Shen J."/>
            <person name="Song F."/>
            <person name="Dai H."/>
            <person name="Liu X."/>
            <person name="Zhang L."/>
        </authorList>
    </citation>
    <scope>NUCLEOTIDE SEQUENCE</scope>
    <source>
        <strain evidence="2">MS100047</strain>
    </source>
</reference>
<dbReference type="PROSITE" id="PS50943">
    <property type="entry name" value="HTH_CROC1"/>
    <property type="match status" value="1"/>
</dbReference>
<accession>A0A097CS68</accession>
<proteinExistence type="predicted"/>
<dbReference type="InterPro" id="IPR010982">
    <property type="entry name" value="Lambda_DNA-bd_dom_sf"/>
</dbReference>
<dbReference type="EMBL" id="KF826654">
    <property type="protein sequence ID" value="AIS85494.1"/>
    <property type="molecule type" value="Genomic_DNA"/>
</dbReference>
<protein>
    <submittedName>
        <fullName evidence="2">XRE family transcriptional regulator</fullName>
    </submittedName>
</protein>
<dbReference type="Gene3D" id="1.10.260.40">
    <property type="entry name" value="lambda repressor-like DNA-binding domains"/>
    <property type="match status" value="1"/>
</dbReference>